<comment type="subcellular location">
    <subcellularLocation>
        <location evidence="1">Cytoplasm</location>
    </subcellularLocation>
</comment>
<dbReference type="GO" id="GO:0006271">
    <property type="term" value="P:DNA strand elongation involved in DNA replication"/>
    <property type="evidence" value="ECO:0007669"/>
    <property type="project" value="TreeGrafter"/>
</dbReference>
<keyword evidence="5" id="KW-0548">Nucleotidyltransferase</keyword>
<dbReference type="InterPro" id="IPR001001">
    <property type="entry name" value="DNA_polIII_beta"/>
</dbReference>
<evidence type="ECO:0000256" key="1">
    <source>
        <dbReference type="ARBA" id="ARBA00004496"/>
    </source>
</evidence>
<keyword evidence="3" id="KW-0963">Cytoplasm</keyword>
<sequence>MKFVVEREALIDGVNWVARSLSARPMITALLGIKIEVGTEIKLTGSNLETSTEAVLSADIKEKGTVLVKGQLLAEIVRSLPNSSITFALEGTRVIVSAGTSKFTLPTLEANEYPNLPSLPSAAGEISGDDFVQAVNQVVVAASRDDSLPKFTGVDIQIKKDKITLAATDRYRLAIKTLPWKSKNPDLETSSLVRARTLSDAAKSLSTGSQITLALSPADSKESLIGFLSNTKTMTSRTLDDKLPSFEHLVPTESKAEATIEIAKLLDSVRRVALVTDKTLPLILTFANNTLVLEAGGDQDAQASESIEITHSGEEIRTGYNPTFLIDGLQAIDAPFVHFSFTASNKLAVLSGKAEIDGAQDESYKYLLNPMRL</sequence>
<evidence type="ECO:0000256" key="5">
    <source>
        <dbReference type="ARBA" id="ARBA00022695"/>
    </source>
</evidence>
<dbReference type="InterPro" id="IPR022635">
    <property type="entry name" value="DNA_polIII_beta_C"/>
</dbReference>
<dbReference type="EMBL" id="CAEZUD010000001">
    <property type="protein sequence ID" value="CAB4582113.1"/>
    <property type="molecule type" value="Genomic_DNA"/>
</dbReference>
<organism evidence="12">
    <name type="scientific">freshwater metagenome</name>
    <dbReference type="NCBI Taxonomy" id="449393"/>
    <lineage>
        <taxon>unclassified sequences</taxon>
        <taxon>metagenomes</taxon>
        <taxon>ecological metagenomes</taxon>
    </lineage>
</organism>
<dbReference type="GO" id="GO:0003677">
    <property type="term" value="F:DNA binding"/>
    <property type="evidence" value="ECO:0007669"/>
    <property type="project" value="UniProtKB-KW"/>
</dbReference>
<dbReference type="PIRSF" id="PIRSF000804">
    <property type="entry name" value="DNA_pol_III_b"/>
    <property type="match status" value="1"/>
</dbReference>
<dbReference type="InterPro" id="IPR022634">
    <property type="entry name" value="DNA_polIII_beta_N"/>
</dbReference>
<dbReference type="NCBIfam" id="TIGR00663">
    <property type="entry name" value="dnan"/>
    <property type="match status" value="1"/>
</dbReference>
<evidence type="ECO:0000259" key="11">
    <source>
        <dbReference type="Pfam" id="PF02768"/>
    </source>
</evidence>
<feature type="domain" description="DNA polymerase III beta sliding clamp central" evidence="10">
    <location>
        <begin position="126"/>
        <end position="244"/>
    </location>
</feature>
<evidence type="ECO:0000256" key="3">
    <source>
        <dbReference type="ARBA" id="ARBA00022490"/>
    </source>
</evidence>
<proteinExistence type="inferred from homology"/>
<keyword evidence="7" id="KW-0239">DNA-directed DNA polymerase</keyword>
<feature type="domain" description="DNA polymerase III beta sliding clamp N-terminal" evidence="9">
    <location>
        <begin position="1"/>
        <end position="117"/>
    </location>
</feature>
<keyword evidence="6" id="KW-0235">DNA replication</keyword>
<comment type="similarity">
    <text evidence="2">Belongs to the beta sliding clamp family.</text>
</comment>
<evidence type="ECO:0000256" key="4">
    <source>
        <dbReference type="ARBA" id="ARBA00022679"/>
    </source>
</evidence>
<reference evidence="12" key="1">
    <citation type="submission" date="2020-05" db="EMBL/GenBank/DDBJ databases">
        <authorList>
            <person name="Chiriac C."/>
            <person name="Salcher M."/>
            <person name="Ghai R."/>
            <person name="Kavagutti S V."/>
        </authorList>
    </citation>
    <scope>NUCLEOTIDE SEQUENCE</scope>
</reference>
<evidence type="ECO:0000313" key="13">
    <source>
        <dbReference type="EMBL" id="CAB5011876.1"/>
    </source>
</evidence>
<dbReference type="Pfam" id="PF02768">
    <property type="entry name" value="DNA_pol3_beta_3"/>
    <property type="match status" value="1"/>
</dbReference>
<evidence type="ECO:0000259" key="10">
    <source>
        <dbReference type="Pfam" id="PF02767"/>
    </source>
</evidence>
<dbReference type="Gene3D" id="3.10.150.10">
    <property type="entry name" value="DNA Polymerase III, subunit A, domain 2"/>
    <property type="match status" value="3"/>
</dbReference>
<evidence type="ECO:0000256" key="7">
    <source>
        <dbReference type="ARBA" id="ARBA00022932"/>
    </source>
</evidence>
<dbReference type="AlphaFoldDB" id="A0A6J6F4V9"/>
<dbReference type="CDD" id="cd00140">
    <property type="entry name" value="beta_clamp"/>
    <property type="match status" value="1"/>
</dbReference>
<evidence type="ECO:0000259" key="9">
    <source>
        <dbReference type="Pfam" id="PF00712"/>
    </source>
</evidence>
<evidence type="ECO:0000256" key="6">
    <source>
        <dbReference type="ARBA" id="ARBA00022705"/>
    </source>
</evidence>
<dbReference type="PANTHER" id="PTHR30478:SF0">
    <property type="entry name" value="BETA SLIDING CLAMP"/>
    <property type="match status" value="1"/>
</dbReference>
<evidence type="ECO:0000313" key="12">
    <source>
        <dbReference type="EMBL" id="CAB4582113.1"/>
    </source>
</evidence>
<dbReference type="PANTHER" id="PTHR30478">
    <property type="entry name" value="DNA POLYMERASE III SUBUNIT BETA"/>
    <property type="match status" value="1"/>
</dbReference>
<dbReference type="GO" id="GO:0009360">
    <property type="term" value="C:DNA polymerase III complex"/>
    <property type="evidence" value="ECO:0007669"/>
    <property type="project" value="InterPro"/>
</dbReference>
<dbReference type="GO" id="GO:0005737">
    <property type="term" value="C:cytoplasm"/>
    <property type="evidence" value="ECO:0007669"/>
    <property type="project" value="UniProtKB-SubCell"/>
</dbReference>
<accession>A0A6J6F4V9</accession>
<feature type="domain" description="DNA polymerase III beta sliding clamp C-terminal" evidence="11">
    <location>
        <begin position="249"/>
        <end position="357"/>
    </location>
</feature>
<dbReference type="GO" id="GO:0003887">
    <property type="term" value="F:DNA-directed DNA polymerase activity"/>
    <property type="evidence" value="ECO:0007669"/>
    <property type="project" value="UniProtKB-KW"/>
</dbReference>
<dbReference type="Pfam" id="PF02767">
    <property type="entry name" value="DNA_pol3_beta_2"/>
    <property type="match status" value="1"/>
</dbReference>
<gene>
    <name evidence="12" type="ORF">UFOPK1778_00051</name>
    <name evidence="13" type="ORF">UFOPK4095_00509</name>
</gene>
<dbReference type="EMBL" id="CAFBPI010000022">
    <property type="protein sequence ID" value="CAB5011876.1"/>
    <property type="molecule type" value="Genomic_DNA"/>
</dbReference>
<evidence type="ECO:0000256" key="2">
    <source>
        <dbReference type="ARBA" id="ARBA00010752"/>
    </source>
</evidence>
<keyword evidence="4" id="KW-0808">Transferase</keyword>
<dbReference type="InterPro" id="IPR022637">
    <property type="entry name" value="DNA_polIII_beta_cen"/>
</dbReference>
<dbReference type="InterPro" id="IPR046938">
    <property type="entry name" value="DNA_clamp_sf"/>
</dbReference>
<evidence type="ECO:0000256" key="8">
    <source>
        <dbReference type="ARBA" id="ARBA00023125"/>
    </source>
</evidence>
<dbReference type="Pfam" id="PF00712">
    <property type="entry name" value="DNA_pol3_beta"/>
    <property type="match status" value="1"/>
</dbReference>
<protein>
    <submittedName>
        <fullName evidence="12">Unannotated protein</fullName>
    </submittedName>
</protein>
<name>A0A6J6F4V9_9ZZZZ</name>
<dbReference type="SMART" id="SM00480">
    <property type="entry name" value="POL3Bc"/>
    <property type="match status" value="1"/>
</dbReference>
<dbReference type="FunFam" id="3.10.150.10:FF:000005">
    <property type="entry name" value="Beta sliding clamp"/>
    <property type="match status" value="1"/>
</dbReference>
<keyword evidence="8" id="KW-0238">DNA-binding</keyword>
<dbReference type="SUPFAM" id="SSF55979">
    <property type="entry name" value="DNA clamp"/>
    <property type="match status" value="3"/>
</dbReference>
<dbReference type="GO" id="GO:0008408">
    <property type="term" value="F:3'-5' exonuclease activity"/>
    <property type="evidence" value="ECO:0007669"/>
    <property type="project" value="InterPro"/>
</dbReference>